<dbReference type="AlphaFoldDB" id="B5XUM0"/>
<proteinExistence type="predicted"/>
<sequence>MMAITKKEKAKAPGGTRRVGSDFKRLMIQSVVWRDGRRQANRPLKMRELR</sequence>
<dbReference type="HOGENOM" id="CLU_3118808_0_0_6"/>
<dbReference type="Proteomes" id="UP000001734">
    <property type="component" value="Chromosome"/>
</dbReference>
<dbReference type="BioCyc" id="KPNE507522:GI0B-847-MONOMER"/>
<reference evidence="1 2" key="1">
    <citation type="journal article" date="2008" name="PLoS Genet.">
        <title>Complete genome sequence of the N2-fixing broad host range endophyte Klebsiella pneumoniae 342 and virulence predictions verified in mice.</title>
        <authorList>
            <person name="Fouts D.E."/>
            <person name="Tyler H.L."/>
            <person name="DeBoy R.T."/>
            <person name="Daugherty S."/>
            <person name="Ren Q."/>
            <person name="Badger J.H."/>
            <person name="Durkin A.S."/>
            <person name="Huot H."/>
            <person name="Shrivastava S."/>
            <person name="Kothari S."/>
            <person name="Dodson R.J."/>
            <person name="Mohamoud Y."/>
            <person name="Khouri H."/>
            <person name="Roesch L.F."/>
            <person name="Krogfelt K.A."/>
            <person name="Struve C."/>
            <person name="Triplett E.W."/>
            <person name="Methe B.A."/>
        </authorList>
    </citation>
    <scope>NUCLEOTIDE SEQUENCE [LARGE SCALE GENOMIC DNA]</scope>
    <source>
        <strain evidence="1 2">342</strain>
    </source>
</reference>
<dbReference type="EMBL" id="CP000964">
    <property type="protein sequence ID" value="ACI08664.1"/>
    <property type="molecule type" value="Genomic_DNA"/>
</dbReference>
<accession>B5XUM0</accession>
<gene>
    <name evidence="1" type="ordered locus">KPK_0847</name>
</gene>
<protein>
    <submittedName>
        <fullName evidence="1">Uncharacterized protein</fullName>
    </submittedName>
</protein>
<evidence type="ECO:0000313" key="2">
    <source>
        <dbReference type="Proteomes" id="UP000001734"/>
    </source>
</evidence>
<name>B5XUM0_KLEV3</name>
<dbReference type="KEGG" id="kpe:KPK_0847"/>
<evidence type="ECO:0000313" key="1">
    <source>
        <dbReference type="EMBL" id="ACI08664.1"/>
    </source>
</evidence>
<organism evidence="1 2">
    <name type="scientific">Klebsiella variicola (strain 342)</name>
    <name type="common">Klebsiella pneumoniae</name>
    <dbReference type="NCBI Taxonomy" id="507522"/>
    <lineage>
        <taxon>Bacteria</taxon>
        <taxon>Pseudomonadati</taxon>
        <taxon>Pseudomonadota</taxon>
        <taxon>Gammaproteobacteria</taxon>
        <taxon>Enterobacterales</taxon>
        <taxon>Enterobacteriaceae</taxon>
        <taxon>Klebsiella/Raoultella group</taxon>
        <taxon>Klebsiella</taxon>
        <taxon>Klebsiella pneumoniae complex</taxon>
    </lineage>
</organism>